<comment type="cofactor">
    <cofactor evidence="1">
        <name>Zn(2+)</name>
        <dbReference type="ChEBI" id="CHEBI:29105"/>
    </cofactor>
</comment>
<evidence type="ECO:0000313" key="8">
    <source>
        <dbReference type="EMBL" id="CAF3623757.1"/>
    </source>
</evidence>
<reference evidence="7" key="1">
    <citation type="submission" date="2021-02" db="EMBL/GenBank/DDBJ databases">
        <authorList>
            <person name="Nowell W R."/>
        </authorList>
    </citation>
    <scope>NUCLEOTIDE SEQUENCE</scope>
</reference>
<evidence type="ECO:0000313" key="7">
    <source>
        <dbReference type="EMBL" id="CAF0736460.1"/>
    </source>
</evidence>
<accession>A0A813NJ73</accession>
<dbReference type="PANTHER" id="PTHR42978">
    <property type="entry name" value="QUORUM-QUENCHING LACTONASE YTNP-RELATED-RELATED"/>
    <property type="match status" value="1"/>
</dbReference>
<dbReference type="Pfam" id="PF00753">
    <property type="entry name" value="Lactamase_B"/>
    <property type="match status" value="1"/>
</dbReference>
<dbReference type="GO" id="GO:0046872">
    <property type="term" value="F:metal ion binding"/>
    <property type="evidence" value="ECO:0007669"/>
    <property type="project" value="UniProtKB-KW"/>
</dbReference>
<dbReference type="PANTHER" id="PTHR42978:SF2">
    <property type="entry name" value="102 KBASES UNSTABLE REGION: FROM 1 TO 119443"/>
    <property type="match status" value="1"/>
</dbReference>
<dbReference type="Proteomes" id="UP000663882">
    <property type="component" value="Unassembled WGS sequence"/>
</dbReference>
<dbReference type="SMART" id="SM00849">
    <property type="entry name" value="Lactamase_B"/>
    <property type="match status" value="1"/>
</dbReference>
<dbReference type="InterPro" id="IPR051013">
    <property type="entry name" value="MBL_superfamily_lactonases"/>
</dbReference>
<dbReference type="SUPFAM" id="SSF56281">
    <property type="entry name" value="Metallo-hydrolase/oxidoreductase"/>
    <property type="match status" value="1"/>
</dbReference>
<proteinExistence type="inferred from homology"/>
<dbReference type="GO" id="GO:0016787">
    <property type="term" value="F:hydrolase activity"/>
    <property type="evidence" value="ECO:0007669"/>
    <property type="project" value="UniProtKB-KW"/>
</dbReference>
<dbReference type="OrthoDB" id="10250730at2759"/>
<dbReference type="InterPro" id="IPR001279">
    <property type="entry name" value="Metallo-B-lactamas"/>
</dbReference>
<dbReference type="AlphaFoldDB" id="A0A813NJ73"/>
<dbReference type="EMBL" id="CAJOAX010000616">
    <property type="protein sequence ID" value="CAF3623757.1"/>
    <property type="molecule type" value="Genomic_DNA"/>
</dbReference>
<keyword evidence="4" id="KW-0378">Hydrolase</keyword>
<gene>
    <name evidence="8" type="ORF">OTI717_LOCUS7946</name>
    <name evidence="7" type="ORF">RFH988_LOCUS463</name>
</gene>
<comment type="similarity">
    <text evidence="2">Belongs to the metallo-beta-lactamase superfamily.</text>
</comment>
<evidence type="ECO:0000256" key="3">
    <source>
        <dbReference type="ARBA" id="ARBA00022723"/>
    </source>
</evidence>
<dbReference type="Gene3D" id="3.60.15.10">
    <property type="entry name" value="Ribonuclease Z/Hydroxyacylglutathione hydrolase-like"/>
    <property type="match status" value="1"/>
</dbReference>
<name>A0A813NJ73_9BILA</name>
<evidence type="ECO:0000259" key="6">
    <source>
        <dbReference type="SMART" id="SM00849"/>
    </source>
</evidence>
<evidence type="ECO:0000313" key="9">
    <source>
        <dbReference type="Proteomes" id="UP000663882"/>
    </source>
</evidence>
<evidence type="ECO:0000256" key="1">
    <source>
        <dbReference type="ARBA" id="ARBA00001947"/>
    </source>
</evidence>
<evidence type="ECO:0000256" key="2">
    <source>
        <dbReference type="ARBA" id="ARBA00007749"/>
    </source>
</evidence>
<sequence>MSTVVQNTKTSVRRLYALLYEFEILSKTISTRNLGVNIIMSEPIDAYLRDTTKGWILVDSDIDDSILAKKYFVDRGWTPLSVVLPMHRLKDQLSLIGIEPEMINYIILIHTHTDHTGNLKYFPTAKIYIQCQEYEYAFQSPEKLSYARFRDDYDNRPETDWLLIDGDTNILSSLNSISIRGHTLGHQSVLVLLPSGTSIIMTDDAGDLLENYEKEILPGESVDDTVALKSIRRLKQLASLSNAHLFLCHYPILIQTLKLTPDYYD</sequence>
<evidence type="ECO:0000256" key="5">
    <source>
        <dbReference type="ARBA" id="ARBA00022833"/>
    </source>
</evidence>
<organism evidence="7 9">
    <name type="scientific">Rotaria sordida</name>
    <dbReference type="NCBI Taxonomy" id="392033"/>
    <lineage>
        <taxon>Eukaryota</taxon>
        <taxon>Metazoa</taxon>
        <taxon>Spiralia</taxon>
        <taxon>Gnathifera</taxon>
        <taxon>Rotifera</taxon>
        <taxon>Eurotatoria</taxon>
        <taxon>Bdelloidea</taxon>
        <taxon>Philodinida</taxon>
        <taxon>Philodinidae</taxon>
        <taxon>Rotaria</taxon>
    </lineage>
</organism>
<dbReference type="InterPro" id="IPR036866">
    <property type="entry name" value="RibonucZ/Hydroxyglut_hydro"/>
</dbReference>
<protein>
    <recommendedName>
        <fullName evidence="6">Metallo-beta-lactamase domain-containing protein</fullName>
    </recommendedName>
</protein>
<comment type="caution">
    <text evidence="7">The sequence shown here is derived from an EMBL/GenBank/DDBJ whole genome shotgun (WGS) entry which is preliminary data.</text>
</comment>
<feature type="domain" description="Metallo-beta-lactamase" evidence="6">
    <location>
        <begin position="43"/>
        <end position="244"/>
    </location>
</feature>
<dbReference type="EMBL" id="CAJNOO010000007">
    <property type="protein sequence ID" value="CAF0736460.1"/>
    <property type="molecule type" value="Genomic_DNA"/>
</dbReference>
<evidence type="ECO:0000256" key="4">
    <source>
        <dbReference type="ARBA" id="ARBA00022801"/>
    </source>
</evidence>
<keyword evidence="3" id="KW-0479">Metal-binding</keyword>
<dbReference type="CDD" id="cd07729">
    <property type="entry name" value="AHL_lactonase_MBL-fold"/>
    <property type="match status" value="1"/>
</dbReference>
<dbReference type="Proteomes" id="UP000663823">
    <property type="component" value="Unassembled WGS sequence"/>
</dbReference>
<keyword evidence="5" id="KW-0862">Zinc</keyword>